<evidence type="ECO:0000256" key="1">
    <source>
        <dbReference type="SAM" id="Phobius"/>
    </source>
</evidence>
<evidence type="ECO:0000313" key="2">
    <source>
        <dbReference type="EMBL" id="MCK8486314.1"/>
    </source>
</evidence>
<keyword evidence="3" id="KW-1185">Reference proteome</keyword>
<organism evidence="2 3">
    <name type="scientific">Paenibacillus mellifer</name>
    <dbReference type="NCBI Taxonomy" id="2937794"/>
    <lineage>
        <taxon>Bacteria</taxon>
        <taxon>Bacillati</taxon>
        <taxon>Bacillota</taxon>
        <taxon>Bacilli</taxon>
        <taxon>Bacillales</taxon>
        <taxon>Paenibacillaceae</taxon>
        <taxon>Paenibacillus</taxon>
    </lineage>
</organism>
<keyword evidence="1" id="KW-1133">Transmembrane helix</keyword>
<dbReference type="RefSeq" id="WP_248550528.1">
    <property type="nucleotide sequence ID" value="NZ_JALPRK010000002.1"/>
</dbReference>
<name>A0A9X1XVW3_9BACL</name>
<reference evidence="2" key="1">
    <citation type="submission" date="2022-04" db="EMBL/GenBank/DDBJ databases">
        <authorList>
            <person name="Seo M.-J."/>
        </authorList>
    </citation>
    <scope>NUCLEOTIDE SEQUENCE</scope>
    <source>
        <strain evidence="2">MBLB2552</strain>
    </source>
</reference>
<keyword evidence="1" id="KW-0472">Membrane</keyword>
<accession>A0A9X1XVW3</accession>
<sequence>MKRPQDDEIYTELFLSFSAKAEHWLKRGVLVLLAALCLFQILLRIPEIRYFLASAEKYEGVPIHREQGK</sequence>
<protein>
    <submittedName>
        <fullName evidence="2">Uncharacterized protein</fullName>
    </submittedName>
</protein>
<keyword evidence="1" id="KW-0812">Transmembrane</keyword>
<gene>
    <name evidence="2" type="ORF">M0651_03905</name>
</gene>
<feature type="transmembrane region" description="Helical" evidence="1">
    <location>
        <begin position="24"/>
        <end position="43"/>
    </location>
</feature>
<proteinExistence type="predicted"/>
<dbReference type="EMBL" id="JALPRK010000002">
    <property type="protein sequence ID" value="MCK8486314.1"/>
    <property type="molecule type" value="Genomic_DNA"/>
</dbReference>
<dbReference type="AlphaFoldDB" id="A0A9X1XVW3"/>
<comment type="caution">
    <text evidence="2">The sequence shown here is derived from an EMBL/GenBank/DDBJ whole genome shotgun (WGS) entry which is preliminary data.</text>
</comment>
<dbReference type="Proteomes" id="UP001139534">
    <property type="component" value="Unassembled WGS sequence"/>
</dbReference>
<evidence type="ECO:0000313" key="3">
    <source>
        <dbReference type="Proteomes" id="UP001139534"/>
    </source>
</evidence>